<dbReference type="GO" id="GO:0000712">
    <property type="term" value="P:resolution of meiotic recombination intermediates"/>
    <property type="evidence" value="ECO:0007669"/>
    <property type="project" value="TreeGrafter"/>
</dbReference>
<accession>A0A0K3CEW2</accession>
<dbReference type="InterPro" id="IPR049363">
    <property type="entry name" value="RMI1_N"/>
</dbReference>
<name>A0A0K3CEW2_RHOTO</name>
<proteinExistence type="inferred from homology"/>
<dbReference type="EMBL" id="LCTV02000003">
    <property type="protein sequence ID" value="PRQ75764.1"/>
    <property type="molecule type" value="Genomic_DNA"/>
</dbReference>
<dbReference type="PANTHER" id="PTHR14790:SF15">
    <property type="entry name" value="RECQ-MEDIATED GENOME INSTABILITY PROTEIN 1"/>
    <property type="match status" value="1"/>
</dbReference>
<evidence type="ECO:0000259" key="4">
    <source>
        <dbReference type="Pfam" id="PF08585"/>
    </source>
</evidence>
<gene>
    <name evidence="6" type="primary">FGENESH: predicted gene_3.48</name>
    <name evidence="7" type="ORF">AAT19DRAFT_12786</name>
    <name evidence="6" type="ORF">BN2166_0015970</name>
</gene>
<feature type="compositionally biased region" description="Pro residues" evidence="3">
    <location>
        <begin position="255"/>
        <end position="283"/>
    </location>
</feature>
<feature type="domain" description="RMI1 N-terminal" evidence="5">
    <location>
        <begin position="17"/>
        <end position="62"/>
    </location>
</feature>
<dbReference type="SMART" id="SM01161">
    <property type="entry name" value="DUF1767"/>
    <property type="match status" value="1"/>
</dbReference>
<protein>
    <recommendedName>
        <fullName evidence="2">RecQ-mediated genome instability protein 1</fullName>
    </recommendedName>
</protein>
<keyword evidence="8" id="KW-1185">Reference proteome</keyword>
<dbReference type="OrthoDB" id="341511at2759"/>
<dbReference type="InterPro" id="IPR042470">
    <property type="entry name" value="RMI1_N_C_sf"/>
</dbReference>
<reference evidence="6 8" key="1">
    <citation type="submission" date="2015-07" db="EMBL/GenBank/DDBJ databases">
        <authorList>
            <person name="Cajimat M.N.B."/>
            <person name="Milazzo M.L."/>
            <person name="Fulhorst C.F."/>
        </authorList>
    </citation>
    <scope>NUCLEOTIDE SEQUENCE [LARGE SCALE GENOMIC DNA]</scope>
    <source>
        <strain evidence="6">Single colony</strain>
    </source>
</reference>
<dbReference type="GO" id="GO:0031422">
    <property type="term" value="C:RecQ family helicase-topoisomerase III complex"/>
    <property type="evidence" value="ECO:0007669"/>
    <property type="project" value="TreeGrafter"/>
</dbReference>
<evidence type="ECO:0000256" key="2">
    <source>
        <dbReference type="ARBA" id="ARBA00018987"/>
    </source>
</evidence>
<feature type="compositionally biased region" description="Acidic residues" evidence="3">
    <location>
        <begin position="381"/>
        <end position="393"/>
    </location>
</feature>
<dbReference type="GO" id="GO:0000724">
    <property type="term" value="P:double-strand break repair via homologous recombination"/>
    <property type="evidence" value="ECO:0007669"/>
    <property type="project" value="TreeGrafter"/>
</dbReference>
<dbReference type="Pfam" id="PF21000">
    <property type="entry name" value="RMI1_N_N"/>
    <property type="match status" value="1"/>
</dbReference>
<feature type="compositionally biased region" description="Basic and acidic residues" evidence="3">
    <location>
        <begin position="243"/>
        <end position="254"/>
    </location>
</feature>
<comment type="similarity">
    <text evidence="1">Belongs to the RMI1 family.</text>
</comment>
<dbReference type="InterPro" id="IPR013894">
    <property type="entry name" value="RMI1_OB"/>
</dbReference>
<feature type="compositionally biased region" description="Basic and acidic residues" evidence="3">
    <location>
        <begin position="337"/>
        <end position="353"/>
    </location>
</feature>
<dbReference type="GO" id="GO:0016604">
    <property type="term" value="C:nuclear body"/>
    <property type="evidence" value="ECO:0007669"/>
    <property type="project" value="TreeGrafter"/>
</dbReference>
<feature type="domain" description="RecQ mediated genome instability protein 1 OB-fold" evidence="4">
    <location>
        <begin position="93"/>
        <end position="230"/>
    </location>
</feature>
<evidence type="ECO:0000313" key="8">
    <source>
        <dbReference type="Proteomes" id="UP000199069"/>
    </source>
</evidence>
<dbReference type="OMA" id="HDVPFVN"/>
<evidence type="ECO:0000256" key="1">
    <source>
        <dbReference type="ARBA" id="ARBA00006395"/>
    </source>
</evidence>
<organism evidence="6 8">
    <name type="scientific">Rhodotorula toruloides</name>
    <name type="common">Yeast</name>
    <name type="synonym">Rhodosporidium toruloides</name>
    <dbReference type="NCBI Taxonomy" id="5286"/>
    <lineage>
        <taxon>Eukaryota</taxon>
        <taxon>Fungi</taxon>
        <taxon>Dikarya</taxon>
        <taxon>Basidiomycota</taxon>
        <taxon>Pucciniomycotina</taxon>
        <taxon>Microbotryomycetes</taxon>
        <taxon>Sporidiobolales</taxon>
        <taxon>Sporidiobolaceae</taxon>
        <taxon>Rhodotorula</taxon>
    </lineage>
</organism>
<evidence type="ECO:0000259" key="5">
    <source>
        <dbReference type="Pfam" id="PF21000"/>
    </source>
</evidence>
<dbReference type="Gene3D" id="2.40.50.770">
    <property type="entry name" value="RecQ-mediated genome instability protein Rmi1, C-terminal domain"/>
    <property type="match status" value="1"/>
</dbReference>
<dbReference type="STRING" id="5286.A0A0K3CEW2"/>
<dbReference type="Proteomes" id="UP000199069">
    <property type="component" value="Unassembled WGS sequence"/>
</dbReference>
<dbReference type="EMBL" id="CWKI01000003">
    <property type="protein sequence ID" value="CTR05736.1"/>
    <property type="molecule type" value="Genomic_DNA"/>
</dbReference>
<sequence length="430" mass="46378">MPDLPPALLAWYRSSYPTLQFNPEWLEACVEYLQGNDPAAATVPGLIKAVEVQLLSSDLSTSVLPSPSRRAELTTLHPASARTILFTGGAKKAGVLFQVQRVDDIAHSASQLQEVLKEKKEARRVRAKGANAGGVRIMDLDEEEEDEAKKKILPAGVEPPFPRGSGKLVLSDGETEVQAFELRQVFGLGLEEIKLGTKLLIHDVPFVNGILMLTPNNTVVKGYQVEEIEAVKEWIVENGLRERLGEDPLPHPDDAPPAPAAQPPPQAPPATNPPRNAHPPAQPKPKAKAPSSDYGDFEIDEADLFAAAAGEGADDDEEEALRAMEEEALAQAAPQAMKKDQAKRETKQTKVKPEPVSFGSTGGRKGLGEGLRKTGLSGEVEVLELDSDEDEEEVAVKEEKQVKRRKTAGSASSKKGVGGPKLRVMEIDSD</sequence>
<dbReference type="PANTHER" id="PTHR14790">
    <property type="entry name" value="RECQ-MEDIATED GENOME INSTABILITY PROTEIN 1 RMI1"/>
    <property type="match status" value="1"/>
</dbReference>
<feature type="region of interest" description="Disordered" evidence="3">
    <location>
        <begin position="243"/>
        <end position="430"/>
    </location>
</feature>
<dbReference type="AlphaFoldDB" id="A0A0K3CEW2"/>
<dbReference type="Pfam" id="PF08585">
    <property type="entry name" value="RMI1_N_C"/>
    <property type="match status" value="1"/>
</dbReference>
<evidence type="ECO:0000313" key="6">
    <source>
        <dbReference type="EMBL" id="CTR05736.1"/>
    </source>
</evidence>
<dbReference type="Proteomes" id="UP000239560">
    <property type="component" value="Unassembled WGS sequence"/>
</dbReference>
<reference evidence="7 9" key="2">
    <citation type="journal article" date="2018" name="Elife">
        <title>Functional genomics of lipid metabolism in the oleaginous yeast Rhodosporidium toruloides.</title>
        <authorList>
            <person name="Coradetti S.T."/>
            <person name="Pinel D."/>
            <person name="Geiselman G."/>
            <person name="Ito M."/>
            <person name="Mondo S."/>
            <person name="Reilly M.C."/>
            <person name="Cheng Y.F."/>
            <person name="Bauer S."/>
            <person name="Grigoriev I."/>
            <person name="Gladden J.M."/>
            <person name="Simmons B.A."/>
            <person name="Brem R."/>
            <person name="Arkin A.P."/>
            <person name="Skerker J.M."/>
        </authorList>
    </citation>
    <scope>NUCLEOTIDE SEQUENCE [LARGE SCALE GENOMIC DNA]</scope>
    <source>
        <strain evidence="7 9">NBRC 0880</strain>
    </source>
</reference>
<evidence type="ECO:0000313" key="9">
    <source>
        <dbReference type="Proteomes" id="UP000239560"/>
    </source>
</evidence>
<evidence type="ECO:0000313" key="7">
    <source>
        <dbReference type="EMBL" id="PRQ75764.1"/>
    </source>
</evidence>
<evidence type="ECO:0000256" key="3">
    <source>
        <dbReference type="SAM" id="MobiDB-lite"/>
    </source>
</evidence>